<dbReference type="OMA" id="MATHMHE"/>
<dbReference type="InterPro" id="IPR002404">
    <property type="entry name" value="IRS_PTB"/>
</dbReference>
<organism evidence="12">
    <name type="scientific">Sarcoptes scabiei</name>
    <name type="common">Itch mite</name>
    <name type="synonym">Acarus scabiei</name>
    <dbReference type="NCBI Taxonomy" id="52283"/>
    <lineage>
        <taxon>Eukaryota</taxon>
        <taxon>Metazoa</taxon>
        <taxon>Ecdysozoa</taxon>
        <taxon>Arthropoda</taxon>
        <taxon>Chelicerata</taxon>
        <taxon>Arachnida</taxon>
        <taxon>Acari</taxon>
        <taxon>Acariformes</taxon>
        <taxon>Sarcoptiformes</taxon>
        <taxon>Astigmata</taxon>
        <taxon>Psoroptidia</taxon>
        <taxon>Sarcoptoidea</taxon>
        <taxon>Sarcoptidae</taxon>
        <taxon>Sarcoptinae</taxon>
        <taxon>Sarcoptes</taxon>
    </lineage>
</organism>
<evidence type="ECO:0000313" key="12">
    <source>
        <dbReference type="EMBL" id="KAF7494516.1"/>
    </source>
</evidence>
<evidence type="ECO:0000256" key="8">
    <source>
        <dbReference type="ARBA" id="ARBA00033282"/>
    </source>
</evidence>
<dbReference type="PRINTS" id="PR00628">
    <property type="entry name" value="INSULINRSI"/>
</dbReference>
<dbReference type="EMBL" id="WVUK01000053">
    <property type="protein sequence ID" value="KAF7494516.1"/>
    <property type="molecule type" value="Genomic_DNA"/>
</dbReference>
<feature type="region of interest" description="Disordered" evidence="10">
    <location>
        <begin position="1053"/>
        <end position="1108"/>
    </location>
</feature>
<evidence type="ECO:0000256" key="6">
    <source>
        <dbReference type="ARBA" id="ARBA00022782"/>
    </source>
</evidence>
<feature type="compositionally biased region" description="Basic and acidic residues" evidence="10">
    <location>
        <begin position="954"/>
        <end position="985"/>
    </location>
</feature>
<name>A0A834RD69_SARSC</name>
<dbReference type="AlphaFoldDB" id="A0A834RD69"/>
<evidence type="ECO:0000259" key="11">
    <source>
        <dbReference type="PROSITE" id="PS50003"/>
    </source>
</evidence>
<accession>A0A834RD69</accession>
<keyword evidence="6" id="KW-0221">Differentiation</keyword>
<evidence type="ECO:0000256" key="2">
    <source>
        <dbReference type="ARBA" id="ARBA00015710"/>
    </source>
</evidence>
<reference evidence="12" key="2">
    <citation type="submission" date="2020-01" db="EMBL/GenBank/DDBJ databases">
        <authorList>
            <person name="Korhonen P.K.K."/>
            <person name="Guangxu M.G."/>
            <person name="Wang T.W."/>
            <person name="Stroehlein A.J.S."/>
            <person name="Young N.D."/>
            <person name="Ang C.-S.A."/>
            <person name="Fernando D.W.F."/>
            <person name="Lu H.L."/>
            <person name="Taylor S.T."/>
            <person name="Ehtesham M.E.M."/>
            <person name="Najaraj S.H.N."/>
            <person name="Harsha G.H.G."/>
            <person name="Madugundu A.M."/>
            <person name="Renuse S.R."/>
            <person name="Holt D.H."/>
            <person name="Pandey A.P."/>
            <person name="Papenfuss A.P."/>
            <person name="Gasser R.B.G."/>
            <person name="Fischer K.F."/>
        </authorList>
    </citation>
    <scope>NUCLEOTIDE SEQUENCE</scope>
    <source>
        <strain evidence="12">SSS_KF_BRIS2020</strain>
    </source>
</reference>
<feature type="compositionally biased region" description="Low complexity" evidence="10">
    <location>
        <begin position="305"/>
        <end position="319"/>
    </location>
</feature>
<comment type="subunit">
    <text evidence="1">Bindings to phosphatidylinositol 3-kinase and SHP2.</text>
</comment>
<sequence>MHTNCDDSNVCLSNETTNHTNENLINLSKSHSHSYQSRGHLSSNPNLIHHNSMFPCLWPDIQKCGYMRKLKTNRRKFFVLQLNSKVTLSKATLSYYDNEKKFRERQPKRIIPLSECFAVARIFDHKKFILGIYTNEDLLATVLEDENQLIDWLEAIRSVLYRLPEYLSRPLRDFSYIWQGTINKIGVGMPKDLLGTYRFCLMPTVLHFIHLDPLVEIAKHYEFPLSIIHRCGHKEKTFYLSIGRLSEIGAGEFWISTEDNVTAEHMHAKVSSFWALNNKNNKFEDNEDCSQYGTLPLSKSSATPNQSNSLQRSRSSSTSIVEHPINSGNPANTPLNHQMKAQHHHSLPFHHHSITPLVLHQMMAQYHSLCQSKNLAGNLSNSSQSPSNSRERLHSGSWSHTASDCSNEDLSAASSTATTPVGQMFWDSTHNHSASINQFITHNLLPNTCCHNHQPEHNKANSSTSSLSTEYDNDHSVNENHPIFERPIINSDLNPPIMSSMCEDKGFSADLNLYSNFHNMAASFCSNCFRLYYLQMIHQSSINSCLNKISNHSPATSPKCHCSMCLLSNPFIPTQIHGSCCNTNHHCLPTIPAGEPSDYVPMKPINNNPSNLENSTDCEISSGTGLIKSGTASDSNKNNSKQEDYYLHMAPLSPSLTTQEQNQITSASNSIELNLEEVKCYIKDDLTSDDKNKSPNLKDLKKIQDEYPDNTIFNGLTRAYSTGSKPQPLGPSLKAQCSTETSQKQPVSFNKSEETKNFAIKNAGHLRLRASSTGSHGMKFRAFHFNSKFRNKSLRQKPFKILNPNSEYGDITKSKICDTENLVTVAASKAASAPILSSLIRPRIRSHTLGSRPTTLQHLSHKLKKQQSSASMMVSVLPENINPLVFGMSPTMPDILSCLYGSAAVHPVSNCCNQHLNLNSNLCQHKTSSYHHDKSISQVSEESDLMELDYSNSNKERTHQAQNVKDIKIENNHSKIKGTDSKDLTDSISLRSKPLTPKDDRRQSESGSSIAVDSLSPKSNSKFNSFQTSNTTSSKTSSHTTLDHLVSSFKQTLSLSNGSKQSKHNSHLESDSRSNEKEEEYMLMNPSENRLPKSISLQPMPSKTFNDKNLSRNQTAAQSIKNESDNSNEIVSNCDEEEPLYVVMGPDKSSDNNHKKTKNLTMRSLFSTIGGSSPVSFSGPSIFRSNKSNKSNLNLIKRQLSSKSEISTSNSSSASPVSGSQITS</sequence>
<dbReference type="Gene3D" id="2.30.29.30">
    <property type="entry name" value="Pleckstrin-homology domain (PH domain)/Phosphotyrosine-binding domain (PTB)"/>
    <property type="match status" value="2"/>
</dbReference>
<dbReference type="GO" id="GO:0005829">
    <property type="term" value="C:cytosol"/>
    <property type="evidence" value="ECO:0007669"/>
    <property type="project" value="TreeGrafter"/>
</dbReference>
<feature type="compositionally biased region" description="Polar residues" evidence="10">
    <location>
        <begin position="294"/>
        <end position="304"/>
    </location>
</feature>
<evidence type="ECO:0000256" key="1">
    <source>
        <dbReference type="ARBA" id="ARBA00011440"/>
    </source>
</evidence>
<keyword evidence="4" id="KW-0341">Growth regulation</keyword>
<feature type="domain" description="PH" evidence="11">
    <location>
        <begin position="60"/>
        <end position="161"/>
    </location>
</feature>
<dbReference type="PANTHER" id="PTHR10614:SF13">
    <property type="entry name" value="INSULIN RECEPTOR SUBSTRATE 1"/>
    <property type="match status" value="1"/>
</dbReference>
<evidence type="ECO:0000256" key="5">
    <source>
        <dbReference type="ARBA" id="ARBA00022737"/>
    </source>
</evidence>
<protein>
    <recommendedName>
        <fullName evidence="2">Insulin receptor substrate 1</fullName>
    </recommendedName>
    <alternativeName>
        <fullName evidence="8">Protein chico</fullName>
    </alternativeName>
</protein>
<evidence type="ECO:0000256" key="4">
    <source>
        <dbReference type="ARBA" id="ARBA00022604"/>
    </source>
</evidence>
<feature type="region of interest" description="Disordered" evidence="10">
    <location>
        <begin position="451"/>
        <end position="475"/>
    </location>
</feature>
<dbReference type="EnsemblMetazoa" id="SSS_1774s_mrna">
    <property type="protein sequence ID" value="KAF7494516.1"/>
    <property type="gene ID" value="SSS_1774"/>
</dbReference>
<dbReference type="SMART" id="SM00310">
    <property type="entry name" value="PTBI"/>
    <property type="match status" value="1"/>
</dbReference>
<evidence type="ECO:0000256" key="3">
    <source>
        <dbReference type="ARBA" id="ARBA00022553"/>
    </source>
</evidence>
<feature type="compositionally biased region" description="Polar residues" evidence="10">
    <location>
        <begin position="396"/>
        <end position="414"/>
    </location>
</feature>
<dbReference type="GO" id="GO:0048477">
    <property type="term" value="P:oogenesis"/>
    <property type="evidence" value="ECO:0007669"/>
    <property type="project" value="UniProtKB-KW"/>
</dbReference>
<dbReference type="GO" id="GO:0043548">
    <property type="term" value="F:phosphatidylinositol 3-kinase binding"/>
    <property type="evidence" value="ECO:0007669"/>
    <property type="project" value="TreeGrafter"/>
</dbReference>
<keyword evidence="7" id="KW-0896">Oogenesis</keyword>
<feature type="compositionally biased region" description="Polar residues" evidence="10">
    <location>
        <begin position="326"/>
        <end position="336"/>
    </location>
</feature>
<feature type="compositionally biased region" description="Low complexity" evidence="10">
    <location>
        <begin position="378"/>
        <end position="388"/>
    </location>
</feature>
<feature type="region of interest" description="Disordered" evidence="10">
    <location>
        <begin position="952"/>
        <end position="1039"/>
    </location>
</feature>
<dbReference type="GO" id="GO:0005158">
    <property type="term" value="F:insulin receptor binding"/>
    <property type="evidence" value="ECO:0007669"/>
    <property type="project" value="InterPro"/>
</dbReference>
<dbReference type="GO" id="GO:0008286">
    <property type="term" value="P:insulin receptor signaling pathway"/>
    <property type="evidence" value="ECO:0007669"/>
    <property type="project" value="InterPro"/>
</dbReference>
<evidence type="ECO:0000313" key="14">
    <source>
        <dbReference type="Proteomes" id="UP000070412"/>
    </source>
</evidence>
<proteinExistence type="predicted"/>
<comment type="function">
    <text evidence="9">Activates phosphatidylinositol 3-kinase when bound to the regulatory p85 subunit. May mediate the control of various cellular processes by insulin-like peptides. When phosphorylated by the insulin receptor binds specifically to various cellular proteins containing SH2 domains. Involved in control of cell proliferation, cell size, and body and organ growth throughout development. Also has a role in a signaling pathway controlling the physiological response required to endure periods of low nutrient conditions. Insulin/insulin-like growth factor (IGF) signaling pathway has a role in regulating aging and is necessary in the ovary for vitellogenic maturation.</text>
</comment>
<feature type="compositionally biased region" description="Basic and acidic residues" evidence="10">
    <location>
        <begin position="1066"/>
        <end position="1076"/>
    </location>
</feature>
<dbReference type="OrthoDB" id="946068at2759"/>
<dbReference type="Pfam" id="PF02174">
    <property type="entry name" value="IRS"/>
    <property type="match status" value="1"/>
</dbReference>
<evidence type="ECO:0000313" key="13">
    <source>
        <dbReference type="EnsemblMetazoa" id="KAF7494516.1"/>
    </source>
</evidence>
<feature type="compositionally biased region" description="Polar residues" evidence="10">
    <location>
        <begin position="1095"/>
        <end position="1104"/>
    </location>
</feature>
<dbReference type="Proteomes" id="UP000070412">
    <property type="component" value="Unassembled WGS sequence"/>
</dbReference>
<evidence type="ECO:0000256" key="10">
    <source>
        <dbReference type="SAM" id="MobiDB-lite"/>
    </source>
</evidence>
<gene>
    <name evidence="12" type="ORF">SSS_1774</name>
</gene>
<evidence type="ECO:0000256" key="7">
    <source>
        <dbReference type="ARBA" id="ARBA00022943"/>
    </source>
</evidence>
<dbReference type="InterPro" id="IPR039011">
    <property type="entry name" value="IRS"/>
</dbReference>
<keyword evidence="14" id="KW-1185">Reference proteome</keyword>
<feature type="region of interest" description="Disordered" evidence="10">
    <location>
        <begin position="1201"/>
        <end position="1224"/>
    </location>
</feature>
<dbReference type="InterPro" id="IPR001849">
    <property type="entry name" value="PH_domain"/>
</dbReference>
<dbReference type="PANTHER" id="PTHR10614">
    <property type="entry name" value="INSULIN RECEPTOR SUBSTRATE"/>
    <property type="match status" value="1"/>
</dbReference>
<dbReference type="SMART" id="SM00233">
    <property type="entry name" value="PH"/>
    <property type="match status" value="1"/>
</dbReference>
<dbReference type="InterPro" id="IPR011993">
    <property type="entry name" value="PH-like_dom_sf"/>
</dbReference>
<dbReference type="PROSITE" id="PS50003">
    <property type="entry name" value="PH_DOMAIN"/>
    <property type="match status" value="1"/>
</dbReference>
<feature type="compositionally biased region" description="Low complexity" evidence="10">
    <location>
        <begin position="1018"/>
        <end position="1039"/>
    </location>
</feature>
<keyword evidence="5" id="KW-0677">Repeat</keyword>
<feature type="region of interest" description="Disordered" evidence="10">
    <location>
        <begin position="294"/>
        <end position="345"/>
    </location>
</feature>
<reference evidence="14" key="1">
    <citation type="journal article" date="2020" name="PLoS Negl. Trop. Dis.">
        <title>High-quality nuclear genome for Sarcoptes scabiei-A critical resource for a neglected parasite.</title>
        <authorList>
            <person name="Korhonen P.K."/>
            <person name="Gasser R.B."/>
            <person name="Ma G."/>
            <person name="Wang T."/>
            <person name="Stroehlein A.J."/>
            <person name="Young N.D."/>
            <person name="Ang C.S."/>
            <person name="Fernando D.D."/>
            <person name="Lu H.C."/>
            <person name="Taylor S."/>
            <person name="Reynolds S.L."/>
            <person name="Mofiz E."/>
            <person name="Najaraj S.H."/>
            <person name="Gowda H."/>
            <person name="Madugundu A."/>
            <person name="Renuse S."/>
            <person name="Holt D."/>
            <person name="Pandey A."/>
            <person name="Papenfuss A.T."/>
            <person name="Fischer K."/>
        </authorList>
    </citation>
    <scope>NUCLEOTIDE SEQUENCE [LARGE SCALE GENOMIC DNA]</scope>
</reference>
<keyword evidence="3" id="KW-0597">Phosphoprotein</keyword>
<feature type="compositionally biased region" description="Polar residues" evidence="10">
    <location>
        <begin position="460"/>
        <end position="470"/>
    </location>
</feature>
<dbReference type="GO" id="GO:0005886">
    <property type="term" value="C:plasma membrane"/>
    <property type="evidence" value="ECO:0007669"/>
    <property type="project" value="TreeGrafter"/>
</dbReference>
<dbReference type="SMART" id="SM01244">
    <property type="entry name" value="IRS"/>
    <property type="match status" value="1"/>
</dbReference>
<reference evidence="13" key="3">
    <citation type="submission" date="2022-06" db="UniProtKB">
        <authorList>
            <consortium name="EnsemblMetazoa"/>
        </authorList>
    </citation>
    <scope>IDENTIFICATION</scope>
</reference>
<dbReference type="SUPFAM" id="SSF50729">
    <property type="entry name" value="PH domain-like"/>
    <property type="match status" value="2"/>
</dbReference>
<keyword evidence="12" id="KW-0675">Receptor</keyword>
<evidence type="ECO:0000256" key="9">
    <source>
        <dbReference type="ARBA" id="ARBA00046145"/>
    </source>
</evidence>
<feature type="region of interest" description="Disordered" evidence="10">
    <location>
        <begin position="377"/>
        <end position="414"/>
    </location>
</feature>